<reference evidence="8" key="1">
    <citation type="submission" date="2023-07" db="EMBL/GenBank/DDBJ databases">
        <title>A chromosome-level genome assembly of Lolium multiflorum.</title>
        <authorList>
            <person name="Chen Y."/>
            <person name="Copetti D."/>
            <person name="Kolliker R."/>
            <person name="Studer B."/>
        </authorList>
    </citation>
    <scope>NUCLEOTIDE SEQUENCE</scope>
    <source>
        <strain evidence="8">02402/16</strain>
        <tissue evidence="8">Leaf</tissue>
    </source>
</reference>
<evidence type="ECO:0008006" key="10">
    <source>
        <dbReference type="Google" id="ProtNLM"/>
    </source>
</evidence>
<name>A0AAD8R510_LOLMU</name>
<evidence type="ECO:0000256" key="5">
    <source>
        <dbReference type="SAM" id="MobiDB-lite"/>
    </source>
</evidence>
<dbReference type="PROSITE" id="PS50158">
    <property type="entry name" value="ZF_CCHC"/>
    <property type="match status" value="1"/>
</dbReference>
<dbReference type="InterPro" id="IPR006564">
    <property type="entry name" value="Znf_PMZ"/>
</dbReference>
<dbReference type="Gene3D" id="4.10.60.10">
    <property type="entry name" value="Zinc finger, CCHC-type"/>
    <property type="match status" value="1"/>
</dbReference>
<evidence type="ECO:0000256" key="2">
    <source>
        <dbReference type="ARBA" id="ARBA00022771"/>
    </source>
</evidence>
<keyword evidence="1" id="KW-0479">Metal-binding</keyword>
<evidence type="ECO:0000259" key="7">
    <source>
        <dbReference type="PROSITE" id="PS50966"/>
    </source>
</evidence>
<evidence type="ECO:0000313" key="9">
    <source>
        <dbReference type="Proteomes" id="UP001231189"/>
    </source>
</evidence>
<evidence type="ECO:0000256" key="3">
    <source>
        <dbReference type="ARBA" id="ARBA00022833"/>
    </source>
</evidence>
<keyword evidence="2 4" id="KW-0863">Zinc-finger</keyword>
<dbReference type="InterPro" id="IPR007527">
    <property type="entry name" value="Znf_SWIM"/>
</dbReference>
<dbReference type="SMART" id="SM00575">
    <property type="entry name" value="ZnF_PMZ"/>
    <property type="match status" value="1"/>
</dbReference>
<dbReference type="PANTHER" id="PTHR47482:SF5">
    <property type="entry name" value="FAR1 DOMAIN-CONTAINING PROTEIN"/>
    <property type="match status" value="1"/>
</dbReference>
<dbReference type="Pfam" id="PF03101">
    <property type="entry name" value="FAR1"/>
    <property type="match status" value="1"/>
</dbReference>
<feature type="region of interest" description="Disordered" evidence="5">
    <location>
        <begin position="56"/>
        <end position="100"/>
    </location>
</feature>
<feature type="domain" description="CCHC-type" evidence="6">
    <location>
        <begin position="901"/>
        <end position="915"/>
    </location>
</feature>
<dbReference type="EMBL" id="JAUUTY010000006">
    <property type="protein sequence ID" value="KAK1614476.1"/>
    <property type="molecule type" value="Genomic_DNA"/>
</dbReference>
<comment type="caution">
    <text evidence="8">The sequence shown here is derived from an EMBL/GenBank/DDBJ whole genome shotgun (WGS) entry which is preliminary data.</text>
</comment>
<dbReference type="SMART" id="SM00343">
    <property type="entry name" value="ZnF_C2HC"/>
    <property type="match status" value="2"/>
</dbReference>
<gene>
    <name evidence="8" type="ORF">QYE76_019993</name>
</gene>
<feature type="compositionally biased region" description="Gly residues" evidence="5">
    <location>
        <begin position="56"/>
        <end position="67"/>
    </location>
</feature>
<dbReference type="PROSITE" id="PS50966">
    <property type="entry name" value="ZF_SWIM"/>
    <property type="match status" value="1"/>
</dbReference>
<dbReference type="PANTHER" id="PTHR47482">
    <property type="entry name" value="OS11G0632001 PROTEIN"/>
    <property type="match status" value="1"/>
</dbReference>
<dbReference type="InterPro" id="IPR018289">
    <property type="entry name" value="MULE_transposase_dom"/>
</dbReference>
<evidence type="ECO:0000313" key="8">
    <source>
        <dbReference type="EMBL" id="KAK1614476.1"/>
    </source>
</evidence>
<feature type="compositionally biased region" description="Low complexity" evidence="5">
    <location>
        <begin position="122"/>
        <end position="135"/>
    </location>
</feature>
<evidence type="ECO:0000259" key="6">
    <source>
        <dbReference type="PROSITE" id="PS50158"/>
    </source>
</evidence>
<sequence length="925" mass="102983">MAETSTGDHGLSSRPSPVLLWAASSGTVDASRACIVGGSTEWSSASGPCISESSCGGAGSFEGGGKGSDPNLVGDDSRCQGSLSAGSRGGGFEGHGRAGAAEPNGAAAGWHLSLTASSCGAGSEGAGRASETEAAVAAPGWQRRVHRGKIPEGRDPDAGRVSALESAMRGFADRNTDFVIDPSLGTEFDSLSEAYDFYNLYSWEIGFGIRYGHSRKNVAGSKTVQEIICGCGGKPQRSNNTSVCCQCPARIVLRRTDDHGWYISDHKSGHNHRLSETCAEKRNWPSHRNIDKYTKDLIRHLRENNVNLNKVYCVIGSFFGALGKVPFNKRSLRTLCAKINHEHSDDDVLKTMEFFREMRAHDPEFVDSVRVDGDSRVKALMWIDGRSKMQYKHFGDVITFDTTYRTNLYDMPFGLFVGVNNHFQSIVLGGVLLRDETIESFKWVFTEFVSLMGGKPPMTILTDQCRAMEVAIEDVLPDTTHRWCKWHVLRKAKERLGPVYSKNSGFRDEFHKIINSMLTTHEFECAWGFLIEKYGLRNHPFLTQIYEVRRRWAKPYFSGKFCAMQTSTQRSESANHMLKGYVPPGSSMNMFVRQYAKLQFDRESDESFEEKRTKLAGFVLQVGVPIELHASKLYTAAMYELFRKIIFESGAYVVEVVVPKLKYIARHVQSERRERWSKVSFEVNVSGDGDAYNCECGQFDHTGLLCCHALRVMINLGVQEIPKHHIMKRWTKNARDILPEHLAHYQKDSGPARSQTFRHSTLYISALQLVKMGDANVQSYHVLMACFADAKSKLAEVSAEQDGMSLVEKESVDATGSSMTIVETNPDFADPAVRKRLHEGVKPPDRKQKLGRPTNAREKPGYEVGVQRSRYCTGCHTKGHTVTTCPMRSHLPKKPRREATCSNCGLTGHRKTNCKVSFQDALAGM</sequence>
<dbReference type="Proteomes" id="UP001231189">
    <property type="component" value="Unassembled WGS sequence"/>
</dbReference>
<dbReference type="Pfam" id="PF04434">
    <property type="entry name" value="SWIM"/>
    <property type="match status" value="1"/>
</dbReference>
<accession>A0AAD8R510</accession>
<feature type="region of interest" description="Disordered" evidence="5">
    <location>
        <begin position="837"/>
        <end position="861"/>
    </location>
</feature>
<dbReference type="GO" id="GO:0008270">
    <property type="term" value="F:zinc ion binding"/>
    <property type="evidence" value="ECO:0007669"/>
    <property type="project" value="UniProtKB-KW"/>
</dbReference>
<keyword evidence="9" id="KW-1185">Reference proteome</keyword>
<evidence type="ECO:0000256" key="4">
    <source>
        <dbReference type="PROSITE-ProRule" id="PRU00047"/>
    </source>
</evidence>
<dbReference type="InterPro" id="IPR004330">
    <property type="entry name" value="FAR1_DNA_bnd_dom"/>
</dbReference>
<dbReference type="AlphaFoldDB" id="A0AAD8R510"/>
<evidence type="ECO:0000256" key="1">
    <source>
        <dbReference type="ARBA" id="ARBA00022723"/>
    </source>
</evidence>
<organism evidence="8 9">
    <name type="scientific">Lolium multiflorum</name>
    <name type="common">Italian ryegrass</name>
    <name type="synonym">Lolium perenne subsp. multiflorum</name>
    <dbReference type="NCBI Taxonomy" id="4521"/>
    <lineage>
        <taxon>Eukaryota</taxon>
        <taxon>Viridiplantae</taxon>
        <taxon>Streptophyta</taxon>
        <taxon>Embryophyta</taxon>
        <taxon>Tracheophyta</taxon>
        <taxon>Spermatophyta</taxon>
        <taxon>Magnoliopsida</taxon>
        <taxon>Liliopsida</taxon>
        <taxon>Poales</taxon>
        <taxon>Poaceae</taxon>
        <taxon>BOP clade</taxon>
        <taxon>Pooideae</taxon>
        <taxon>Poodae</taxon>
        <taxon>Poeae</taxon>
        <taxon>Poeae Chloroplast Group 2 (Poeae type)</taxon>
        <taxon>Loliodinae</taxon>
        <taxon>Loliinae</taxon>
        <taxon>Lolium</taxon>
    </lineage>
</organism>
<dbReference type="GO" id="GO:0003676">
    <property type="term" value="F:nucleic acid binding"/>
    <property type="evidence" value="ECO:0007669"/>
    <property type="project" value="InterPro"/>
</dbReference>
<keyword evidence="3" id="KW-0862">Zinc</keyword>
<feature type="region of interest" description="Disordered" evidence="5">
    <location>
        <begin position="122"/>
        <end position="159"/>
    </location>
</feature>
<feature type="compositionally biased region" description="Basic and acidic residues" evidence="5">
    <location>
        <begin position="838"/>
        <end position="848"/>
    </location>
</feature>
<feature type="domain" description="SWIM-type" evidence="7">
    <location>
        <begin position="681"/>
        <end position="717"/>
    </location>
</feature>
<feature type="compositionally biased region" description="Basic and acidic residues" evidence="5">
    <location>
        <begin position="149"/>
        <end position="158"/>
    </location>
</feature>
<protein>
    <recommendedName>
        <fullName evidence="10">Protein FAR1-RELATED SEQUENCE</fullName>
    </recommendedName>
</protein>
<proteinExistence type="predicted"/>
<dbReference type="InterPro" id="IPR001878">
    <property type="entry name" value="Znf_CCHC"/>
</dbReference>
<dbReference type="Pfam" id="PF10551">
    <property type="entry name" value="MULE"/>
    <property type="match status" value="1"/>
</dbReference>